<dbReference type="Gramene" id="MELO3C031817.2.1">
    <property type="protein sequence ID" value="MELO3C031817.2.1"/>
    <property type="gene ID" value="MELO3C031817.2"/>
</dbReference>
<proteinExistence type="predicted"/>
<dbReference type="EnsemblPlants" id="MELO3C031817.2.1">
    <property type="protein sequence ID" value="MELO3C031817.2.1"/>
    <property type="gene ID" value="MELO3C031817.2"/>
</dbReference>
<name>A0A9I9ECF9_CUCME</name>
<accession>A0A9I9ECF9</accession>
<organism evidence="1">
    <name type="scientific">Cucumis melo</name>
    <name type="common">Muskmelon</name>
    <dbReference type="NCBI Taxonomy" id="3656"/>
    <lineage>
        <taxon>Eukaryota</taxon>
        <taxon>Viridiplantae</taxon>
        <taxon>Streptophyta</taxon>
        <taxon>Embryophyta</taxon>
        <taxon>Tracheophyta</taxon>
        <taxon>Spermatophyta</taxon>
        <taxon>Magnoliopsida</taxon>
        <taxon>eudicotyledons</taxon>
        <taxon>Gunneridae</taxon>
        <taxon>Pentapetalae</taxon>
        <taxon>rosids</taxon>
        <taxon>fabids</taxon>
        <taxon>Cucurbitales</taxon>
        <taxon>Cucurbitaceae</taxon>
        <taxon>Benincaseae</taxon>
        <taxon>Cucumis</taxon>
    </lineage>
</organism>
<reference evidence="1" key="1">
    <citation type="submission" date="2023-03" db="UniProtKB">
        <authorList>
            <consortium name="EnsemblPlants"/>
        </authorList>
    </citation>
    <scope>IDENTIFICATION</scope>
</reference>
<dbReference type="AlphaFoldDB" id="A0A9I9ECF9"/>
<protein>
    <submittedName>
        <fullName evidence="1">Uncharacterized protein</fullName>
    </submittedName>
</protein>
<sequence>NKIESKNKEYEFLQNKYEFLRLHNLTHNSIKESKEMESEIQQPKELYTFEY</sequence>
<evidence type="ECO:0000313" key="1">
    <source>
        <dbReference type="EnsemblPlants" id="MELO3C031817.2.1"/>
    </source>
</evidence>